<proteinExistence type="evidence at protein level"/>
<evidence type="ECO:0000313" key="15">
    <source>
        <dbReference type="Proteomes" id="UP000000437"/>
    </source>
</evidence>
<keyword evidence="15" id="KW-1185">Reference proteome</keyword>
<reference evidence="14" key="2">
    <citation type="submission" date="2011-07" db="UniProtKB">
        <authorList>
            <consortium name="Ensembl"/>
        </authorList>
    </citation>
    <scope>IDENTIFICATION</scope>
    <source>
        <strain evidence="14">Tuebingen</strain>
    </source>
</reference>
<keyword evidence="10 13" id="KW-0496">Mitochondrion</keyword>
<evidence type="ECO:0000256" key="9">
    <source>
        <dbReference type="ARBA" id="ARBA00022989"/>
    </source>
</evidence>
<evidence type="ECO:0007829" key="18">
    <source>
        <dbReference type="PeptideAtlas" id="F1QEJ5"/>
    </source>
</evidence>
<dbReference type="Pfam" id="PF02939">
    <property type="entry name" value="UcrQ"/>
    <property type="match status" value="1"/>
</dbReference>
<dbReference type="RefSeq" id="NP_001002495.2">
    <property type="nucleotide sequence ID" value="NM_001002495.3"/>
</dbReference>
<reference evidence="16" key="6">
    <citation type="journal article" date="2019" name="Front. Immunol.">
        <title>Copper Regulates the Susceptibility of Zebrafish Larvae to Inflammatory Stimuli by Controlling Neutrophil/Macrophage Survival.</title>
        <authorList>
            <person name="Chen M."/>
            <person name="Luo Y."/>
            <person name="Xu J."/>
            <person name="Chang M.X."/>
            <person name="Liu J.X."/>
        </authorList>
    </citation>
    <scope>NUCLEOTIDE SEQUENCE</scope>
    <source>
        <strain evidence="16">Tuebingen</strain>
    </source>
</reference>
<dbReference type="GO" id="GO:0005743">
    <property type="term" value="C:mitochondrial inner membrane"/>
    <property type="evidence" value="ECO:0007669"/>
    <property type="project" value="UniProtKB-SubCell"/>
</dbReference>
<dbReference type="Bgee" id="ENSDARG00000029064">
    <property type="expression patterns" value="Expressed in muscle tissue and 22 other cell types or tissues"/>
</dbReference>
<reference evidence="16" key="9">
    <citation type="submission" date="2025-04" db="UniProtKB">
        <authorList>
            <consortium name="RefSeq"/>
        </authorList>
    </citation>
    <scope>IDENTIFICATION</scope>
    <source>
        <strain evidence="16">Tuebingen</strain>
    </source>
</reference>
<comment type="subcellular location">
    <subcellularLocation>
        <location evidence="1 13">Mitochondrion inner membrane</location>
        <topology evidence="1 13">Single-pass membrane protein</topology>
    </subcellularLocation>
</comment>
<reference evidence="16" key="1">
    <citation type="journal article" date="2005" name="Genome Res.">
        <title>The zebrafish gene map defines ancestral vertebrate chromosomes.</title>
        <authorList>
            <person name="Woods I.G."/>
            <person name="Wilson C."/>
            <person name="Friedlander B."/>
            <person name="Chang P."/>
            <person name="Reyes D.K."/>
            <person name="Nix R."/>
            <person name="Kelly P.D."/>
            <person name="Chu F."/>
            <person name="Postlethwait J.H."/>
            <person name="Talbot W.S."/>
        </authorList>
    </citation>
    <scope>NUCLEOTIDE SEQUENCE</scope>
    <source>
        <strain evidence="16">Tuebingen</strain>
    </source>
</reference>
<accession>F1QEJ5</accession>
<reference evidence="16" key="8">
    <citation type="journal article" date="2022" name="Genes (Basel)">
        <title>A Primer Genetic Toolkit for Exploring Mitochondrial Biology and Disease Using Zebrafish.</title>
        <authorList>
            <person name="Sabharwal A."/>
            <person name="Campbell J.M."/>
            <person name="Schwab T.L."/>
            <person name="WareJoncas Z."/>
            <person name="Wishman M.D."/>
            <person name="Ata H."/>
            <person name="Liu W."/>
            <person name="Ichino N."/>
            <person name="Hunter D.E."/>
            <person name="Bergren J.D."/>
            <person name="Urban M.D."/>
            <person name="Urban R.M."/>
            <person name="Holmberg S.R."/>
            <person name="Kar B."/>
            <person name="Cook A."/>
            <person name="Ding Y."/>
            <person name="Xu X."/>
            <person name="Clark K.J."/>
            <person name="Ekker S.C."/>
        </authorList>
    </citation>
    <scope>NUCLEOTIDE SEQUENCE</scope>
    <source>
        <strain evidence="16">Tuebingen</strain>
    </source>
</reference>
<evidence type="ECO:0000256" key="7">
    <source>
        <dbReference type="ARBA" id="ARBA00022792"/>
    </source>
</evidence>
<dbReference type="GO" id="GO:0006122">
    <property type="term" value="P:mitochondrial electron transport, ubiquinol to cytochrome c"/>
    <property type="evidence" value="ECO:0000318"/>
    <property type="project" value="GO_Central"/>
</dbReference>
<dbReference type="OrthoDB" id="6683853at2759"/>
<evidence type="ECO:0000256" key="2">
    <source>
        <dbReference type="ARBA" id="ARBA00007668"/>
    </source>
</evidence>
<dbReference type="Reactome" id="R-DRE-9865881">
    <property type="pathway name" value="Complex III assembly"/>
</dbReference>
<evidence type="ECO:0000256" key="10">
    <source>
        <dbReference type="ARBA" id="ARBA00023128"/>
    </source>
</evidence>
<dbReference type="GeneTree" id="ENSGT00390000004029"/>
<dbReference type="FunFam" id="1.20.5.210:FF:000001">
    <property type="entry name" value="Cytochrome b-c1 complex subunit 8"/>
    <property type="match status" value="1"/>
</dbReference>
<dbReference type="STRING" id="7955.ENSDARP00000039787"/>
<keyword evidence="5 13" id="KW-0679">Respiratory chain</keyword>
<comment type="function">
    <text evidence="13">Component of the ubiquinol-cytochrome c oxidoreductase, a multisubunit transmembrane complex that is part of the mitochondrial electron transport chain which drives oxidative phosphorylation. The complex plays an important role in the uptake of multiple carbon sources present in different host niches.</text>
</comment>
<dbReference type="InterPro" id="IPR004205">
    <property type="entry name" value="Cyt_bc1_su8"/>
</dbReference>
<evidence type="ECO:0000256" key="3">
    <source>
        <dbReference type="ARBA" id="ARBA00016324"/>
    </source>
</evidence>
<dbReference type="EMBL" id="BX544890">
    <property type="status" value="NOT_ANNOTATED_CDS"/>
    <property type="molecule type" value="Genomic_DNA"/>
</dbReference>
<evidence type="ECO:0000256" key="4">
    <source>
        <dbReference type="ARBA" id="ARBA00022448"/>
    </source>
</evidence>
<dbReference type="Ensembl" id="ENSDART00000180722.1">
    <property type="protein sequence ID" value="ENSDARP00000157205.1"/>
    <property type="gene ID" value="ENSDARG00000116372.1"/>
</dbReference>
<dbReference type="SUPFAM" id="SSF81508">
    <property type="entry name" value="Ubiquinone-binding protein QP-C of cytochrome bc1 complex (Ubiquinol-cytochrome c reductase)"/>
    <property type="match status" value="1"/>
</dbReference>
<evidence type="ECO:0000256" key="5">
    <source>
        <dbReference type="ARBA" id="ARBA00022660"/>
    </source>
</evidence>
<dbReference type="EMBL" id="BX005218">
    <property type="status" value="NOT_ANNOTATED_CDS"/>
    <property type="molecule type" value="Genomic_DNA"/>
</dbReference>
<evidence type="ECO:0000256" key="12">
    <source>
        <dbReference type="ARBA" id="ARBA00047105"/>
    </source>
</evidence>
<evidence type="ECO:0000256" key="13">
    <source>
        <dbReference type="RuleBase" id="RU368118"/>
    </source>
</evidence>
<dbReference type="CTD" id="27089"/>
<dbReference type="HOGENOM" id="CLU_156007_2_0_1"/>
<evidence type="ECO:0000313" key="14">
    <source>
        <dbReference type="Ensembl" id="ENSDARP00000039787"/>
    </source>
</evidence>
<evidence type="ECO:0000256" key="1">
    <source>
        <dbReference type="ARBA" id="ARBA00004434"/>
    </source>
</evidence>
<name>F1QEJ5_DANRE</name>
<reference evidence="16" key="7">
    <citation type="journal article" date="2021" name="Sci. Total Environ.">
        <title>Aclonifen causes developmental abnormalities in zebrafish embryos through mitochondrial dysfunction and oxidative stress.</title>
        <authorList>
            <person name="Lee J.Y."/>
            <person name="Park H."/>
            <person name="Lim W."/>
            <person name="Song G."/>
        </authorList>
    </citation>
    <scope>NUCLEOTIDE SEQUENCE</scope>
    <source>
        <strain evidence="16">Tuebingen</strain>
    </source>
</reference>
<dbReference type="Proteomes" id="UP000000437">
    <property type="component" value="Chromosome 14"/>
</dbReference>
<organism evidence="14">
    <name type="scientific">Danio rerio</name>
    <name type="common">Zebrafish</name>
    <name type="synonym">Brachydanio rerio</name>
    <dbReference type="NCBI Taxonomy" id="7955"/>
    <lineage>
        <taxon>Eukaryota</taxon>
        <taxon>Metazoa</taxon>
        <taxon>Chordata</taxon>
        <taxon>Craniata</taxon>
        <taxon>Vertebrata</taxon>
        <taxon>Euteleostomi</taxon>
        <taxon>Actinopterygii</taxon>
        <taxon>Neopterygii</taxon>
        <taxon>Teleostei</taxon>
        <taxon>Ostariophysi</taxon>
        <taxon>Cypriniformes</taxon>
        <taxon>Danionidae</taxon>
        <taxon>Danioninae</taxon>
        <taxon>Danio</taxon>
    </lineage>
</organism>
<dbReference type="eggNOG" id="KOG4116">
    <property type="taxonomic scope" value="Eukaryota"/>
</dbReference>
<keyword evidence="4 13" id="KW-0813">Transport</keyword>
<evidence type="ECO:0000256" key="6">
    <source>
        <dbReference type="ARBA" id="ARBA00022692"/>
    </source>
</evidence>
<evidence type="ECO:0000313" key="17">
    <source>
        <dbReference type="ZFIN" id="ZDB-GENE-040718-199"/>
    </source>
</evidence>
<comment type="similarity">
    <text evidence="2 13">Belongs to the UQCRQ/QCR8 family.</text>
</comment>
<keyword evidence="7 13" id="KW-0999">Mitochondrion inner membrane</keyword>
<reference evidence="14 15" key="3">
    <citation type="journal article" date="2013" name="Nature">
        <title>The zebrafish reference genome sequence and its relationship to the human genome.</title>
        <authorList>
            <consortium name="Genome Reference Consortium Zebrafish"/>
            <person name="Howe K."/>
            <person name="Clark M.D."/>
            <person name="Torroja C.F."/>
            <person name="Torrance J."/>
            <person name="Berthelot C."/>
            <person name="Muffato M."/>
            <person name="Collins J.E."/>
            <person name="Humphray S."/>
            <person name="McLaren K."/>
            <person name="Matthews L."/>
            <person name="McLaren S."/>
            <person name="Sealy I."/>
            <person name="Caccamo M."/>
            <person name="Churcher C."/>
            <person name="Scott C."/>
            <person name="Barrett J.C."/>
            <person name="Koch R."/>
            <person name="Rauch G.J."/>
            <person name="White S."/>
            <person name="Chow W."/>
            <person name="Kilian B."/>
            <person name="Quintais L.T."/>
            <person name="Guerra-Assuncao J.A."/>
            <person name="Zhou Y."/>
            <person name="Gu Y."/>
            <person name="Yen J."/>
            <person name="Vogel J.H."/>
            <person name="Eyre T."/>
            <person name="Redmond S."/>
            <person name="Banerjee R."/>
            <person name="Chi J."/>
            <person name="Fu B."/>
            <person name="Langley E."/>
            <person name="Maguire S.F."/>
            <person name="Laird G.K."/>
            <person name="Lloyd D."/>
            <person name="Kenyon E."/>
            <person name="Donaldson S."/>
            <person name="Sehra H."/>
            <person name="Almeida-King J."/>
            <person name="Loveland J."/>
            <person name="Trevanion S."/>
            <person name="Jones M."/>
            <person name="Quail M."/>
            <person name="Willey D."/>
            <person name="Hunt A."/>
            <person name="Burton J."/>
            <person name="Sims S."/>
            <person name="McLay K."/>
            <person name="Plumb B."/>
            <person name="Davis J."/>
            <person name="Clee C."/>
            <person name="Oliver K."/>
            <person name="Clark R."/>
            <person name="Riddle C."/>
            <person name="Elliot D."/>
            <person name="Eliott D."/>
            <person name="Threadgold G."/>
            <person name="Harden G."/>
            <person name="Ware D."/>
            <person name="Begum S."/>
            <person name="Mortimore B."/>
            <person name="Mortimer B."/>
            <person name="Kerry G."/>
            <person name="Heath P."/>
            <person name="Phillimore B."/>
            <person name="Tracey A."/>
            <person name="Corby N."/>
            <person name="Dunn M."/>
            <person name="Johnson C."/>
            <person name="Wood J."/>
            <person name="Clark S."/>
            <person name="Pelan S."/>
            <person name="Griffiths G."/>
            <person name="Smith M."/>
            <person name="Glithero R."/>
            <person name="Howden P."/>
            <person name="Barker N."/>
            <person name="Lloyd C."/>
            <person name="Stevens C."/>
            <person name="Harley J."/>
            <person name="Holt K."/>
            <person name="Panagiotidis G."/>
            <person name="Lovell J."/>
            <person name="Beasley H."/>
            <person name="Henderson C."/>
            <person name="Gordon D."/>
            <person name="Auger K."/>
            <person name="Wright D."/>
            <person name="Collins J."/>
            <person name="Raisen C."/>
            <person name="Dyer L."/>
            <person name="Leung K."/>
            <person name="Robertson L."/>
            <person name="Ambridge K."/>
            <person name="Leongamornlert D."/>
            <person name="McGuire S."/>
            <person name="Gilderthorp R."/>
            <person name="Griffiths C."/>
            <person name="Manthravadi D."/>
            <person name="Nichol S."/>
            <person name="Barker G."/>
            <person name="Whitehead S."/>
            <person name="Kay M."/>
            <person name="Brown J."/>
            <person name="Murnane C."/>
            <person name="Gray E."/>
            <person name="Humphries M."/>
            <person name="Sycamore N."/>
            <person name="Barker D."/>
            <person name="Saunders D."/>
            <person name="Wallis J."/>
            <person name="Babbage A."/>
            <person name="Hammond S."/>
            <person name="Mashreghi-Mohammadi M."/>
            <person name="Barr L."/>
            <person name="Martin S."/>
            <person name="Wray P."/>
            <person name="Ellington A."/>
            <person name="Matthews N."/>
            <person name="Ellwood M."/>
            <person name="Woodmansey R."/>
            <person name="Clark G."/>
            <person name="Cooper J."/>
            <person name="Cooper J."/>
            <person name="Tromans A."/>
            <person name="Grafham D."/>
            <person name="Skuce C."/>
            <person name="Pandian R."/>
            <person name="Andrews R."/>
            <person name="Harrison E."/>
            <person name="Kimberley A."/>
            <person name="Garnett J."/>
            <person name="Fosker N."/>
            <person name="Hall R."/>
            <person name="Garner P."/>
            <person name="Kelly D."/>
            <person name="Bird C."/>
            <person name="Palmer S."/>
            <person name="Gehring I."/>
            <person name="Berger A."/>
            <person name="Dooley C.M."/>
            <person name="Ersan-Urun Z."/>
            <person name="Eser C."/>
            <person name="Geiger H."/>
            <person name="Geisler M."/>
            <person name="Karotki L."/>
            <person name="Kirn A."/>
            <person name="Konantz J."/>
            <person name="Konantz M."/>
            <person name="Oberlander M."/>
            <person name="Rudolph-Geiger S."/>
            <person name="Teucke M."/>
            <person name="Lanz C."/>
            <person name="Raddatz G."/>
            <person name="Osoegawa K."/>
            <person name="Zhu B."/>
            <person name="Rapp A."/>
            <person name="Widaa S."/>
            <person name="Langford C."/>
            <person name="Yang F."/>
            <person name="Schuster S.C."/>
            <person name="Carter N.P."/>
            <person name="Harrow J."/>
            <person name="Ning Z."/>
            <person name="Herrero J."/>
            <person name="Searle S.M."/>
            <person name="Enright A."/>
            <person name="Geisler R."/>
            <person name="Plasterk R.H."/>
            <person name="Lee C."/>
            <person name="Westerfield M."/>
            <person name="de Jong P.J."/>
            <person name="Zon L.I."/>
            <person name="Postlethwait J.H."/>
            <person name="Nusslein-Volhard C."/>
            <person name="Hubbard T.J."/>
            <person name="Roest Crollius H."/>
            <person name="Rogers J."/>
            <person name="Stemple D.L."/>
        </authorList>
    </citation>
    <scope>NUCLEOTIDE SEQUENCE [LARGE SCALE GENOMIC DNA]</scope>
    <source>
        <strain evidence="14">Tuebingen</strain>
    </source>
</reference>
<keyword evidence="9" id="KW-1133">Transmembrane helix</keyword>
<dbReference type="GeneID" id="436768"/>
<dbReference type="PaxDb" id="7955-ENSDARP00000039787"/>
<keyword evidence="8 13" id="KW-0249">Electron transport</keyword>
<evidence type="ECO:0000256" key="11">
    <source>
        <dbReference type="ARBA" id="ARBA00023136"/>
    </source>
</evidence>
<dbReference type="Ensembl" id="ENSDART00000039788.6">
    <property type="protein sequence ID" value="ENSDARP00000039787.5"/>
    <property type="gene ID" value="ENSDARG00000029064.7"/>
</dbReference>
<keyword evidence="11" id="KW-0472">Membrane</keyword>
<reference evidence="16" key="4">
    <citation type="journal article" date="2016" name="BMC Genomics">
        <title>Gene evolution and gene expression after whole genome duplication in fish: the PhyloFish database.</title>
        <authorList>
            <person name="Pasquier J."/>
            <person name="Cabau C."/>
            <person name="Nguyen T."/>
            <person name="Jouanno E."/>
            <person name="Severac D."/>
            <person name="Braasch I."/>
            <person name="Journot L."/>
            <person name="Pontarotti P."/>
            <person name="Klopp C."/>
            <person name="Postlethwait J.H."/>
            <person name="Guiguen Y."/>
            <person name="Bobe J."/>
        </authorList>
    </citation>
    <scope>NUCLEOTIDE SEQUENCE</scope>
    <source>
        <strain evidence="16">Tuebingen</strain>
    </source>
</reference>
<comment type="subunit">
    <text evidence="12 13">Component of the ubiquinol-cytochrome c oxidoreductase (cytochrome b-c1 complex, complex III, CIII), a multisubunit enzyme composed of 11 subunits. The complex is composed of 3 respiratory subunits cytochrome b, cytochrome c1 and Rieske protein UQCRFS1, 2 core protein subunits UQCRC1/QCR1 and UQCRC2/QCR2, and 6 low-molecular weight protein subunits UQCRH/QCR6, UQCRB/QCR7, UQCRQ/QCR8, UQCR10/QCR9, UQCR11/QCR10 and subunit 9, the cleavage product of Rieske protein UQCRFS1. The complex exists as an obligatory dimer and forms supercomplexes (SCs) in the inner mitochondrial membrane with NADH-ubiquinone oxidoreductase (complex I, CI) and cytochrome c oxidase (complex IV, CIV), resulting in different assemblies (supercomplex SCI(1)III(2)IV(1) and megacomplex MCI(2)III(2)IV(2)). Interacts with UQCC6.</text>
</comment>
<dbReference type="GO" id="GO:0045275">
    <property type="term" value="C:respiratory chain complex III"/>
    <property type="evidence" value="ECO:0000318"/>
    <property type="project" value="GO_Central"/>
</dbReference>
<sequence>MGLHFGNLAKVRHVITYSISPFEQKAFANYFSKGVPNLWRRFRSSVFKIAPPLALTYLTYTWGNHVHEECKKKNPADFENDD</sequence>
<keyword evidence="18" id="KW-1267">Proteomics identification</keyword>
<dbReference type="AGR" id="ZFIN:ZDB-GENE-040718-199"/>
<accession>A0A8M1N0M1</accession>
<dbReference type="ZFIN" id="ZDB-GENE-040718-199">
    <property type="gene designation" value="uqcrq"/>
</dbReference>
<dbReference type="InterPro" id="IPR036642">
    <property type="entry name" value="Cyt_bc1_su8_sf"/>
</dbReference>
<reference evidence="16" key="5">
    <citation type="journal article" date="2017" name="Nat. Commun.">
        <title>Evolution of complexity in the zebrafish synapse proteome.</title>
        <authorList>
            <person name="Bayes A."/>
            <person name="Collins M.O."/>
            <person name="Reig-Viader R."/>
            <person name="Gou G."/>
            <person name="Goulding D."/>
            <person name="Izquierdo A."/>
            <person name="Choudhary J.S."/>
            <person name="Emes R.D."/>
            <person name="Grant S.G."/>
        </authorList>
    </citation>
    <scope>NUCLEOTIDE SEQUENCE</scope>
    <source>
        <strain evidence="16">Tuebingen</strain>
    </source>
</reference>
<dbReference type="OMA" id="YKWANDA"/>
<dbReference type="PANTHER" id="PTHR12119:SF2">
    <property type="entry name" value="CYTOCHROME B-C1 COMPLEX SUBUNIT 8"/>
    <property type="match status" value="1"/>
</dbReference>
<dbReference type="AlphaFoldDB" id="F1QEJ5"/>
<dbReference type="KEGG" id="dre:436768"/>
<evidence type="ECO:0000313" key="16">
    <source>
        <dbReference type="RefSeq" id="NP_001002495.2"/>
    </source>
</evidence>
<dbReference type="PANTHER" id="PTHR12119">
    <property type="entry name" value="UBIQUINOL-CYTOCHROME C REDUCTASE COMPLEX UBIQUINONE-BINDING PROTEIN QP-C"/>
    <property type="match status" value="1"/>
</dbReference>
<gene>
    <name evidence="14 16 17" type="primary">uqcrq</name>
    <name evidence="16" type="synonym">mg:bb03b10</name>
    <name evidence="16" type="synonym">zgc:92848</name>
</gene>
<dbReference type="Ensembl" id="ENSDART00000173082.2">
    <property type="protein sequence ID" value="ENSDARP00000142409.1"/>
    <property type="gene ID" value="ENSDARG00000029064.7"/>
</dbReference>
<keyword evidence="6" id="KW-0812">Transmembrane</keyword>
<protein>
    <recommendedName>
        <fullName evidence="3 13">Cytochrome b-c1 complex subunit 8</fullName>
    </recommendedName>
    <alternativeName>
        <fullName evidence="13">Complex III subunit 8</fullName>
    </alternativeName>
</protein>
<dbReference type="Reactome" id="R-DRE-611105">
    <property type="pathway name" value="Respiratory electron transport"/>
</dbReference>
<evidence type="ECO:0000256" key="8">
    <source>
        <dbReference type="ARBA" id="ARBA00022982"/>
    </source>
</evidence>
<dbReference type="Gene3D" id="1.20.5.210">
    <property type="entry name" value="Cytochrome b-c1 complex subunit 8"/>
    <property type="match status" value="1"/>
</dbReference>